<evidence type="ECO:0000256" key="6">
    <source>
        <dbReference type="ARBA" id="ARBA00022519"/>
    </source>
</evidence>
<evidence type="ECO:0000256" key="2">
    <source>
        <dbReference type="ARBA" id="ARBA00009984"/>
    </source>
</evidence>
<gene>
    <name evidence="11" type="primary">gspG</name>
    <name evidence="11" type="ORF">COW11_06580</name>
</gene>
<dbReference type="EMBL" id="PFGP01000149">
    <property type="protein sequence ID" value="PIW65817.1"/>
    <property type="molecule type" value="Genomic_DNA"/>
</dbReference>
<comment type="caution">
    <text evidence="11">The sequence shown here is derived from an EMBL/GenBank/DDBJ whole genome shotgun (WGS) entry which is preliminary data.</text>
</comment>
<keyword evidence="8" id="KW-1133">Transmembrane helix</keyword>
<protein>
    <recommendedName>
        <fullName evidence="3">Type II secretion system core protein G</fullName>
    </recommendedName>
</protein>
<name>A0A2J0LPR0_9BACT</name>
<evidence type="ECO:0000256" key="4">
    <source>
        <dbReference type="ARBA" id="ARBA00022475"/>
    </source>
</evidence>
<dbReference type="Proteomes" id="UP000231267">
    <property type="component" value="Unassembled WGS sequence"/>
</dbReference>
<dbReference type="AlphaFoldDB" id="A0A2J0LPR0"/>
<dbReference type="PANTHER" id="PTHR30093:SF44">
    <property type="entry name" value="TYPE II SECRETION SYSTEM CORE PROTEIN G"/>
    <property type="match status" value="1"/>
</dbReference>
<feature type="domain" description="Type II secretion system protein GspG C-terminal" evidence="10">
    <location>
        <begin position="32"/>
        <end position="132"/>
    </location>
</feature>
<evidence type="ECO:0000256" key="1">
    <source>
        <dbReference type="ARBA" id="ARBA00004377"/>
    </source>
</evidence>
<keyword evidence="7" id="KW-0812">Transmembrane</keyword>
<evidence type="ECO:0000256" key="5">
    <source>
        <dbReference type="ARBA" id="ARBA00022481"/>
    </source>
</evidence>
<evidence type="ECO:0000256" key="3">
    <source>
        <dbReference type="ARBA" id="ARBA00020042"/>
    </source>
</evidence>
<reference evidence="11 12" key="1">
    <citation type="submission" date="2017-09" db="EMBL/GenBank/DDBJ databases">
        <title>Depth-based differentiation of microbial function through sediment-hosted aquifers and enrichment of novel symbionts in the deep terrestrial subsurface.</title>
        <authorList>
            <person name="Probst A.J."/>
            <person name="Ladd B."/>
            <person name="Jarett J.K."/>
            <person name="Geller-Mcgrath D.E."/>
            <person name="Sieber C.M."/>
            <person name="Emerson J.B."/>
            <person name="Anantharaman K."/>
            <person name="Thomas B.C."/>
            <person name="Malmstrom R."/>
            <person name="Stieglmeier M."/>
            <person name="Klingl A."/>
            <person name="Woyke T."/>
            <person name="Ryan C.M."/>
            <person name="Banfield J.F."/>
        </authorList>
    </citation>
    <scope>NUCLEOTIDE SEQUENCE [LARGE SCALE GENOMIC DNA]</scope>
    <source>
        <strain evidence="11">CG12_big_fil_rev_8_21_14_0_65_43_15</strain>
    </source>
</reference>
<dbReference type="SUPFAM" id="SSF54523">
    <property type="entry name" value="Pili subunits"/>
    <property type="match status" value="1"/>
</dbReference>
<comment type="subcellular location">
    <subcellularLocation>
        <location evidence="1">Cell inner membrane</location>
        <topology evidence="1">Single-pass membrane protein</topology>
    </subcellularLocation>
</comment>
<dbReference type="Pfam" id="PF07963">
    <property type="entry name" value="N_methyl"/>
    <property type="match status" value="1"/>
</dbReference>
<dbReference type="GO" id="GO:0005886">
    <property type="term" value="C:plasma membrane"/>
    <property type="evidence" value="ECO:0007669"/>
    <property type="project" value="UniProtKB-SubCell"/>
</dbReference>
<dbReference type="InterPro" id="IPR000983">
    <property type="entry name" value="Bac_GSPG_pilin"/>
</dbReference>
<evidence type="ECO:0000313" key="12">
    <source>
        <dbReference type="Proteomes" id="UP000231267"/>
    </source>
</evidence>
<proteinExistence type="inferred from homology"/>
<evidence type="ECO:0000313" key="11">
    <source>
        <dbReference type="EMBL" id="PIW65817.1"/>
    </source>
</evidence>
<organism evidence="11 12">
    <name type="scientific">Candidatus Taenaricola geysiri</name>
    <dbReference type="NCBI Taxonomy" id="1974752"/>
    <lineage>
        <taxon>Bacteria</taxon>
        <taxon>Pseudomonadati</taxon>
        <taxon>Candidatus Omnitrophota</taxon>
        <taxon>Candidatus Taenaricola</taxon>
    </lineage>
</organism>
<evidence type="ECO:0000256" key="7">
    <source>
        <dbReference type="ARBA" id="ARBA00022692"/>
    </source>
</evidence>
<dbReference type="PANTHER" id="PTHR30093">
    <property type="entry name" value="GENERAL SECRETION PATHWAY PROTEIN G"/>
    <property type="match status" value="1"/>
</dbReference>
<evidence type="ECO:0000256" key="8">
    <source>
        <dbReference type="ARBA" id="ARBA00022989"/>
    </source>
</evidence>
<dbReference type="GO" id="GO:0015628">
    <property type="term" value="P:protein secretion by the type II secretion system"/>
    <property type="evidence" value="ECO:0007669"/>
    <property type="project" value="InterPro"/>
</dbReference>
<dbReference type="PRINTS" id="PR00813">
    <property type="entry name" value="BCTERIALGSPG"/>
</dbReference>
<dbReference type="Pfam" id="PF08334">
    <property type="entry name" value="T2SSG"/>
    <property type="match status" value="1"/>
</dbReference>
<dbReference type="NCBIfam" id="TIGR01710">
    <property type="entry name" value="typeII_sec_gspG"/>
    <property type="match status" value="1"/>
</dbReference>
<dbReference type="NCBIfam" id="TIGR02532">
    <property type="entry name" value="IV_pilin_GFxxxE"/>
    <property type="match status" value="1"/>
</dbReference>
<dbReference type="Gene3D" id="3.30.700.10">
    <property type="entry name" value="Glycoprotein, Type 4 Pilin"/>
    <property type="match status" value="1"/>
</dbReference>
<dbReference type="GO" id="GO:0015627">
    <property type="term" value="C:type II protein secretion system complex"/>
    <property type="evidence" value="ECO:0007669"/>
    <property type="project" value="InterPro"/>
</dbReference>
<comment type="similarity">
    <text evidence="2">Belongs to the GSP G family.</text>
</comment>
<dbReference type="InterPro" id="IPR045584">
    <property type="entry name" value="Pilin-like"/>
</dbReference>
<evidence type="ECO:0000259" key="10">
    <source>
        <dbReference type="Pfam" id="PF08334"/>
    </source>
</evidence>
<dbReference type="InterPro" id="IPR013545">
    <property type="entry name" value="T2SS_protein-GspG_C"/>
</dbReference>
<sequence>MNKRNKKAFTLVELMLVVVILGILVAMVAPRLAGRSEQARKAAAKTDIEASISLALDMYELDNGSYPEGLNDLMIKPGSGGDNWHGPYLKKKAIDPWGKEYIYKSPGAHNNDYDIYSLGPDGSESADDITNWTDNE</sequence>
<keyword evidence="5" id="KW-0488">Methylation</keyword>
<dbReference type="InterPro" id="IPR012902">
    <property type="entry name" value="N_methyl_site"/>
</dbReference>
<keyword evidence="6" id="KW-0997">Cell inner membrane</keyword>
<dbReference type="InterPro" id="IPR010054">
    <property type="entry name" value="Type2_sec_GspG"/>
</dbReference>
<keyword evidence="4" id="KW-1003">Cell membrane</keyword>
<keyword evidence="9" id="KW-0472">Membrane</keyword>
<accession>A0A2J0LPR0</accession>
<evidence type="ECO:0000256" key="9">
    <source>
        <dbReference type="ARBA" id="ARBA00023136"/>
    </source>
</evidence>